<keyword evidence="1 4" id="KW-0378">Hydrolase</keyword>
<dbReference type="CDD" id="cd07209">
    <property type="entry name" value="Pat_hypo_Ecoli_Z1214_like"/>
    <property type="match status" value="1"/>
</dbReference>
<dbReference type="RefSeq" id="WP_126832800.1">
    <property type="nucleotide sequence ID" value="NZ_CBCRYB010000008.1"/>
</dbReference>
<dbReference type="SUPFAM" id="SSF52151">
    <property type="entry name" value="FabD/lysophospholipase-like"/>
    <property type="match status" value="1"/>
</dbReference>
<reference evidence="6 7" key="1">
    <citation type="submission" date="2017-05" db="EMBL/GenBank/DDBJ databases">
        <title>Vagococcus spp. assemblies.</title>
        <authorList>
            <person name="Gulvik C.A."/>
        </authorList>
    </citation>
    <scope>NUCLEOTIDE SEQUENCE [LARGE SCALE GENOMIC DNA]</scope>
    <source>
        <strain evidence="6 7">CCUG 41755</strain>
    </source>
</reference>
<comment type="caution">
    <text evidence="6">The sequence shown here is derived from an EMBL/GenBank/DDBJ whole genome shotgun (WGS) entry which is preliminary data.</text>
</comment>
<name>A0A430A4K0_9ENTE</name>
<accession>A0A430A4K0</accession>
<dbReference type="OrthoDB" id="9770965at2"/>
<feature type="short sequence motif" description="GXSXG" evidence="4">
    <location>
        <begin position="183"/>
        <end position="187"/>
    </location>
</feature>
<dbReference type="AlphaFoldDB" id="A0A430A4K0"/>
<dbReference type="InterPro" id="IPR016035">
    <property type="entry name" value="Acyl_Trfase/lysoPLipase"/>
</dbReference>
<keyword evidence="7" id="KW-1185">Reference proteome</keyword>
<keyword evidence="2 4" id="KW-0442">Lipid degradation</keyword>
<feature type="active site" description="Nucleophile" evidence="4">
    <location>
        <position position="185"/>
    </location>
</feature>
<dbReference type="InterPro" id="IPR050301">
    <property type="entry name" value="NTE"/>
</dbReference>
<dbReference type="GO" id="GO:0016787">
    <property type="term" value="F:hydrolase activity"/>
    <property type="evidence" value="ECO:0007669"/>
    <property type="project" value="UniProtKB-UniRule"/>
</dbReference>
<evidence type="ECO:0000259" key="5">
    <source>
        <dbReference type="PROSITE" id="PS51635"/>
    </source>
</evidence>
<keyword evidence="3 4" id="KW-0443">Lipid metabolism</keyword>
<evidence type="ECO:0000256" key="3">
    <source>
        <dbReference type="ARBA" id="ARBA00023098"/>
    </source>
</evidence>
<dbReference type="InterPro" id="IPR002641">
    <property type="entry name" value="PNPLA_dom"/>
</dbReference>
<gene>
    <name evidence="6" type="ORF">CBF31_10560</name>
</gene>
<proteinExistence type="predicted"/>
<evidence type="ECO:0000256" key="4">
    <source>
        <dbReference type="PROSITE-ProRule" id="PRU01161"/>
    </source>
</evidence>
<feature type="active site" description="Proton acceptor" evidence="4">
    <location>
        <position position="324"/>
    </location>
</feature>
<dbReference type="PANTHER" id="PTHR14226">
    <property type="entry name" value="NEUROPATHY TARGET ESTERASE/SWISS CHEESE D.MELANOGASTER"/>
    <property type="match status" value="1"/>
</dbReference>
<dbReference type="Proteomes" id="UP000287101">
    <property type="component" value="Unassembled WGS sequence"/>
</dbReference>
<dbReference type="Pfam" id="PF01734">
    <property type="entry name" value="Patatin"/>
    <property type="match status" value="1"/>
</dbReference>
<feature type="short sequence motif" description="DGA/G" evidence="4">
    <location>
        <begin position="324"/>
        <end position="326"/>
    </location>
</feature>
<dbReference type="PROSITE" id="PS51635">
    <property type="entry name" value="PNPLA"/>
    <property type="match status" value="1"/>
</dbReference>
<feature type="domain" description="PNPLA" evidence="5">
    <location>
        <begin position="152"/>
        <end position="337"/>
    </location>
</feature>
<evidence type="ECO:0000313" key="7">
    <source>
        <dbReference type="Proteomes" id="UP000287101"/>
    </source>
</evidence>
<protein>
    <recommendedName>
        <fullName evidence="5">PNPLA domain-containing protein</fullName>
    </recommendedName>
</protein>
<dbReference type="EMBL" id="NGJY01000005">
    <property type="protein sequence ID" value="RSU01658.1"/>
    <property type="molecule type" value="Genomic_DNA"/>
</dbReference>
<sequence>MRIIKLNCYNESELIQVGKKMTQLFPHCPSHGVARKRIVDRLMSSLDTVKVMGVEDGNKLVGVIGYELYEDTMIVTDFLILPSKLKKNKGITFWLEMLESTAKTNRFKHIEIKLAINDVAIVAKSKILGYEFSQISQGEYILSKTLSFHTGLVLAGGGARGAYQVGVWKALEEMGIEFELVCGTSVGALNGGLILQGDYEQAKKMWAEIDTGKILSYQGNQNDDNFSLQKMLKEVQNLVKSAIENQGVSTKPLKELILELIDDEKMYNQPKELYLCTTQLPLMKEVVIPLKETPKGEFSNWLLASASFFPAMEATEINGTYYVDGGYRNNIPVDVALEHGATELIVVNVKGPGVTKLHSYKESLPQITISSPWSLGTVLLFDGARSQFNIDLGYLEAKKAFGEYCGHWYTFDHELTDESVVQIYDWLVEAIELNLSENEREVLETDQLIQSFVTKIRKFYNDRVTIETSGLFILEFVAKIVGVLPTRLYTVETLLDAVKEQLRTDWQGGLGEEESMLLSLNEWLKDYIDGLPLPSEKQQVIYLNRLLKSKEKEGKLSSVITFAPKIYLAAKVINWLEMTLDEEEKKDGTRV</sequence>
<dbReference type="GO" id="GO:0016042">
    <property type="term" value="P:lipid catabolic process"/>
    <property type="evidence" value="ECO:0007669"/>
    <property type="project" value="UniProtKB-UniRule"/>
</dbReference>
<dbReference type="PANTHER" id="PTHR14226:SF57">
    <property type="entry name" value="BLR7027 PROTEIN"/>
    <property type="match status" value="1"/>
</dbReference>
<dbReference type="Gene3D" id="3.40.1090.10">
    <property type="entry name" value="Cytosolic phospholipase A2 catalytic domain"/>
    <property type="match status" value="2"/>
</dbReference>
<evidence type="ECO:0000256" key="2">
    <source>
        <dbReference type="ARBA" id="ARBA00022963"/>
    </source>
</evidence>
<evidence type="ECO:0000256" key="1">
    <source>
        <dbReference type="ARBA" id="ARBA00022801"/>
    </source>
</evidence>
<evidence type="ECO:0000313" key="6">
    <source>
        <dbReference type="EMBL" id="RSU01658.1"/>
    </source>
</evidence>
<organism evidence="6 7">
    <name type="scientific">Vagococcus fessus</name>
    <dbReference type="NCBI Taxonomy" id="120370"/>
    <lineage>
        <taxon>Bacteria</taxon>
        <taxon>Bacillati</taxon>
        <taxon>Bacillota</taxon>
        <taxon>Bacilli</taxon>
        <taxon>Lactobacillales</taxon>
        <taxon>Enterococcaceae</taxon>
        <taxon>Vagococcus</taxon>
    </lineage>
</organism>
<feature type="short sequence motif" description="GXGXXG" evidence="4">
    <location>
        <begin position="156"/>
        <end position="161"/>
    </location>
</feature>